<keyword evidence="8 9" id="KW-0275">Fatty acid biosynthesis</keyword>
<feature type="binding site" evidence="12">
    <location>
        <begin position="18"/>
        <end position="19"/>
    </location>
    <ligand>
        <name>NAD(+)</name>
        <dbReference type="ChEBI" id="CHEBI:57540"/>
    </ligand>
</feature>
<evidence type="ECO:0000256" key="1">
    <source>
        <dbReference type="ARBA" id="ARBA00005194"/>
    </source>
</evidence>
<feature type="binding site" evidence="12">
    <location>
        <position position="92"/>
    </location>
    <ligand>
        <name>NAD(+)</name>
        <dbReference type="ChEBI" id="CHEBI:57540"/>
    </ligand>
</feature>
<evidence type="ECO:0000256" key="9">
    <source>
        <dbReference type="PIRNR" id="PIRNR000094"/>
    </source>
</evidence>
<evidence type="ECO:0000256" key="4">
    <source>
        <dbReference type="ARBA" id="ARBA00022832"/>
    </source>
</evidence>
<dbReference type="PANTHER" id="PTHR43159:SF2">
    <property type="entry name" value="ENOYL-[ACYL-CARRIER-PROTEIN] REDUCTASE [NADH], CHLOROPLASTIC"/>
    <property type="match status" value="1"/>
</dbReference>
<sequence length="255" mass="28131">MLLQGKKIAVFNVANKKSIAWAIAQSIMKFGGEVIIGYQNERLKENVEELIADLNPKPLIVECDVSKDENIEKVVKEIESNVGKIDGFVHSIAFAPSEALKNPFIQTSREAFLTAMEVSVYSFVAMSRIFKPILNTNSSIITLTYYGSEKVIPNYNVMGVAKAALEASVRYLAYDLGSENIRVNAISAGPLSTLAARGIARFTDMLEYHKERAPLRRNIEHREVGDTAIFLLSDLSSGITGEVIYVDAGYNIMGM</sequence>
<dbReference type="GO" id="GO:0004318">
    <property type="term" value="F:enoyl-[acyl-carrier-protein] reductase (NADH) activity"/>
    <property type="evidence" value="ECO:0007669"/>
    <property type="project" value="UniProtKB-EC"/>
</dbReference>
<dbReference type="Pfam" id="PF13561">
    <property type="entry name" value="adh_short_C2"/>
    <property type="match status" value="1"/>
</dbReference>
<dbReference type="Gene3D" id="1.10.8.400">
    <property type="entry name" value="Enoyl acyl carrier protein reductase"/>
    <property type="match status" value="1"/>
</dbReference>
<gene>
    <name evidence="13" type="ORF">ENU78_02110</name>
</gene>
<reference evidence="13" key="1">
    <citation type="journal article" date="2020" name="mSystems">
        <title>Genome- and Community-Level Interaction Insights into Carbon Utilization and Element Cycling Functions of Hydrothermarchaeota in Hydrothermal Sediment.</title>
        <authorList>
            <person name="Zhou Z."/>
            <person name="Liu Y."/>
            <person name="Xu W."/>
            <person name="Pan J."/>
            <person name="Luo Z.H."/>
            <person name="Li M."/>
        </authorList>
    </citation>
    <scope>NUCLEOTIDE SEQUENCE [LARGE SCALE GENOMIC DNA]</scope>
    <source>
        <strain evidence="13">SpSt-70</strain>
    </source>
</reference>
<dbReference type="FunFam" id="1.10.8.400:FF:000001">
    <property type="entry name" value="Enoyl-[acyl-carrier-protein] reductase [NADH]"/>
    <property type="match status" value="1"/>
</dbReference>
<dbReference type="PIRSF" id="PIRSF000094">
    <property type="entry name" value="Enoyl-ACP_rdct"/>
    <property type="match status" value="1"/>
</dbReference>
<evidence type="ECO:0000256" key="7">
    <source>
        <dbReference type="ARBA" id="ARBA00023098"/>
    </source>
</evidence>
<comment type="catalytic activity">
    <reaction evidence="9">
        <text>a 2,3-saturated acyl-[ACP] + NAD(+) = a (2E)-enoyl-[ACP] + NADH + H(+)</text>
        <dbReference type="Rhea" id="RHEA:10240"/>
        <dbReference type="Rhea" id="RHEA-COMP:9925"/>
        <dbReference type="Rhea" id="RHEA-COMP:9926"/>
        <dbReference type="ChEBI" id="CHEBI:15378"/>
        <dbReference type="ChEBI" id="CHEBI:57540"/>
        <dbReference type="ChEBI" id="CHEBI:57945"/>
        <dbReference type="ChEBI" id="CHEBI:78784"/>
        <dbReference type="ChEBI" id="CHEBI:78785"/>
        <dbReference type="EC" id="1.3.1.9"/>
    </reaction>
</comment>
<dbReference type="PANTHER" id="PTHR43159">
    <property type="entry name" value="ENOYL-[ACYL-CARRIER-PROTEIN] REDUCTASE"/>
    <property type="match status" value="1"/>
</dbReference>
<evidence type="ECO:0000256" key="2">
    <source>
        <dbReference type="ARBA" id="ARBA00009233"/>
    </source>
</evidence>
<keyword evidence="7" id="KW-0443">Lipid metabolism</keyword>
<dbReference type="InterPro" id="IPR002347">
    <property type="entry name" value="SDR_fam"/>
</dbReference>
<dbReference type="InterPro" id="IPR036291">
    <property type="entry name" value="NAD(P)-bd_dom_sf"/>
</dbReference>
<keyword evidence="3 9" id="KW-0444">Lipid biosynthesis</keyword>
<feature type="binding site" evidence="12">
    <location>
        <position position="39"/>
    </location>
    <ligand>
        <name>NAD(+)</name>
        <dbReference type="ChEBI" id="CHEBI:57540"/>
    </ligand>
</feature>
<feature type="binding site" evidence="12">
    <location>
        <begin position="64"/>
        <end position="65"/>
    </location>
    <ligand>
        <name>NAD(+)</name>
        <dbReference type="ChEBI" id="CHEBI:57540"/>
    </ligand>
</feature>
<evidence type="ECO:0000256" key="6">
    <source>
        <dbReference type="ARBA" id="ARBA00023027"/>
    </source>
</evidence>
<evidence type="ECO:0000256" key="12">
    <source>
        <dbReference type="PIRSR" id="PIRSR000094-3"/>
    </source>
</evidence>
<dbReference type="AlphaFoldDB" id="A0A7V3ZHU1"/>
<dbReference type="CDD" id="cd05372">
    <property type="entry name" value="ENR_SDR"/>
    <property type="match status" value="1"/>
</dbReference>
<evidence type="ECO:0000256" key="11">
    <source>
        <dbReference type="PIRSR" id="PIRSR000094-2"/>
    </source>
</evidence>
<organism evidence="13">
    <name type="scientific">Dictyoglomus thermophilum</name>
    <dbReference type="NCBI Taxonomy" id="14"/>
    <lineage>
        <taxon>Bacteria</taxon>
        <taxon>Pseudomonadati</taxon>
        <taxon>Dictyoglomota</taxon>
        <taxon>Dictyoglomia</taxon>
        <taxon>Dictyoglomales</taxon>
        <taxon>Dictyoglomaceae</taxon>
        <taxon>Dictyoglomus</taxon>
    </lineage>
</organism>
<protein>
    <recommendedName>
        <fullName evidence="9">Enoyl-[acyl-carrier-protein] reductase [NADH]</fullName>
        <ecNumber evidence="9">1.3.1.9</ecNumber>
    </recommendedName>
</protein>
<dbReference type="Gene3D" id="3.40.50.720">
    <property type="entry name" value="NAD(P)-binding Rossmann-like Domain"/>
    <property type="match status" value="1"/>
</dbReference>
<evidence type="ECO:0000256" key="8">
    <source>
        <dbReference type="ARBA" id="ARBA00023160"/>
    </source>
</evidence>
<dbReference type="PRINTS" id="PR00081">
    <property type="entry name" value="GDHRDH"/>
</dbReference>
<feature type="binding site" evidence="12">
    <location>
        <position position="162"/>
    </location>
    <ligand>
        <name>NAD(+)</name>
        <dbReference type="ChEBI" id="CHEBI:57540"/>
    </ligand>
</feature>
<keyword evidence="5 9" id="KW-0560">Oxidoreductase</keyword>
<feature type="active site" description="Proton acceptor" evidence="10">
    <location>
        <position position="145"/>
    </location>
</feature>
<dbReference type="EC" id="1.3.1.9" evidence="9"/>
<keyword evidence="4" id="KW-0276">Fatty acid metabolism</keyword>
<dbReference type="EMBL" id="DTDV01000006">
    <property type="protein sequence ID" value="HGK23234.1"/>
    <property type="molecule type" value="Genomic_DNA"/>
</dbReference>
<proteinExistence type="inferred from homology"/>
<evidence type="ECO:0000313" key="13">
    <source>
        <dbReference type="EMBL" id="HGK23234.1"/>
    </source>
</evidence>
<evidence type="ECO:0000256" key="10">
    <source>
        <dbReference type="PIRSR" id="PIRSR000094-1"/>
    </source>
</evidence>
<accession>A0A7V3ZHU1</accession>
<feature type="binding site" evidence="11">
    <location>
        <position position="95"/>
    </location>
    <ligand>
        <name>substrate</name>
    </ligand>
</feature>
<comment type="pathway">
    <text evidence="1">Lipid metabolism; fatty acid biosynthesis.</text>
</comment>
<evidence type="ECO:0000256" key="5">
    <source>
        <dbReference type="ARBA" id="ARBA00023002"/>
    </source>
</evidence>
<dbReference type="FunFam" id="3.40.50.720:FF:000054">
    <property type="entry name" value="Enoyl-[acyl-carrier-protein] reductase [NADH]"/>
    <property type="match status" value="1"/>
</dbReference>
<comment type="caution">
    <text evidence="13">The sequence shown here is derived from an EMBL/GenBank/DDBJ whole genome shotgun (WGS) entry which is preliminary data.</text>
</comment>
<evidence type="ECO:0000256" key="3">
    <source>
        <dbReference type="ARBA" id="ARBA00022516"/>
    </source>
</evidence>
<keyword evidence="6 9" id="KW-0520">NAD</keyword>
<dbReference type="GO" id="GO:0006633">
    <property type="term" value="P:fatty acid biosynthetic process"/>
    <property type="evidence" value="ECO:0007669"/>
    <property type="project" value="UniProtKB-KW"/>
</dbReference>
<feature type="active site" description="Proton acceptor" evidence="10">
    <location>
        <position position="155"/>
    </location>
</feature>
<name>A0A7V3ZHU1_DICTH</name>
<comment type="similarity">
    <text evidence="2 9">Belongs to the short-chain dehydrogenases/reductases (SDR) family. FabI subfamily.</text>
</comment>
<dbReference type="InterPro" id="IPR014358">
    <property type="entry name" value="Enoyl-ACP_Rdtase_NADH"/>
</dbReference>
<dbReference type="SUPFAM" id="SSF51735">
    <property type="entry name" value="NAD(P)-binding Rossmann-fold domains"/>
    <property type="match status" value="1"/>
</dbReference>